<sequence length="75" mass="8715">MVKIFLQWSQSMKIVISGRGKFEYLTGETKAPVVTDPAYKIWFAENSIPRMYGILPNECTRILAMCHRCLKFDQN</sequence>
<dbReference type="Proteomes" id="UP001168098">
    <property type="component" value="Unassembled WGS sequence"/>
</dbReference>
<proteinExistence type="predicted"/>
<keyword evidence="2" id="KW-1185">Reference proteome</keyword>
<dbReference type="EMBL" id="JARBHA010000004">
    <property type="protein sequence ID" value="KAJ9703223.1"/>
    <property type="molecule type" value="Genomic_DNA"/>
</dbReference>
<comment type="caution">
    <text evidence="1">The sequence shown here is derived from an EMBL/GenBank/DDBJ whole genome shotgun (WGS) entry which is preliminary data.</text>
</comment>
<reference evidence="1 2" key="1">
    <citation type="journal article" date="2023" name="BMC Biotechnol.">
        <title>Vitis rotundifolia cv Carlos genome sequencing.</title>
        <authorList>
            <person name="Huff M."/>
            <person name="Hulse-Kemp A."/>
            <person name="Scheffler B."/>
            <person name="Youngblood R."/>
            <person name="Simpson S."/>
            <person name="Babiker E."/>
            <person name="Staton M."/>
        </authorList>
    </citation>
    <scope>NUCLEOTIDE SEQUENCE [LARGE SCALE GENOMIC DNA]</scope>
    <source>
        <tissue evidence="1">Leaf</tissue>
    </source>
</reference>
<accession>A0AA39E052</accession>
<dbReference type="AlphaFoldDB" id="A0AA39E052"/>
<name>A0AA39E052_VITRO</name>
<evidence type="ECO:0000313" key="2">
    <source>
        <dbReference type="Proteomes" id="UP001168098"/>
    </source>
</evidence>
<organism evidence="1 2">
    <name type="scientific">Vitis rotundifolia</name>
    <name type="common">Muscadine grape</name>
    <dbReference type="NCBI Taxonomy" id="103349"/>
    <lineage>
        <taxon>Eukaryota</taxon>
        <taxon>Viridiplantae</taxon>
        <taxon>Streptophyta</taxon>
        <taxon>Embryophyta</taxon>
        <taxon>Tracheophyta</taxon>
        <taxon>Spermatophyta</taxon>
        <taxon>Magnoliopsida</taxon>
        <taxon>eudicotyledons</taxon>
        <taxon>Gunneridae</taxon>
        <taxon>Pentapetalae</taxon>
        <taxon>rosids</taxon>
        <taxon>Vitales</taxon>
        <taxon>Vitaceae</taxon>
        <taxon>Viteae</taxon>
        <taxon>Vitis</taxon>
    </lineage>
</organism>
<evidence type="ECO:0000313" key="1">
    <source>
        <dbReference type="EMBL" id="KAJ9703223.1"/>
    </source>
</evidence>
<protein>
    <submittedName>
        <fullName evidence="1">Uncharacterized protein</fullName>
    </submittedName>
</protein>
<gene>
    <name evidence="1" type="ORF">PVL29_004847</name>
</gene>